<feature type="domain" description="SLH" evidence="5">
    <location>
        <begin position="92"/>
        <end position="155"/>
    </location>
</feature>
<evidence type="ECO:0000313" key="6">
    <source>
        <dbReference type="EMBL" id="ATW26761.1"/>
    </source>
</evidence>
<keyword evidence="4" id="KW-0812">Transmembrane</keyword>
<keyword evidence="7" id="KW-1185">Reference proteome</keyword>
<gene>
    <name evidence="6" type="ORF">DCMF_20110</name>
</gene>
<keyword evidence="1" id="KW-0732">Signal</keyword>
<name>A0A3G1KWE9_FORW1</name>
<evidence type="ECO:0000256" key="1">
    <source>
        <dbReference type="ARBA" id="ARBA00022729"/>
    </source>
</evidence>
<dbReference type="EMBL" id="CP017634">
    <property type="protein sequence ID" value="ATW26761.1"/>
    <property type="molecule type" value="Genomic_DNA"/>
</dbReference>
<sequence length="366" mass="39183">MKRQKIGPLFYVYLFISAFLVFVPAFAYADGFQYEKEARILNDLGLYRGISEGEFNPDLGAALNRETGIVMLIRIFGLETEAANITNADEILSKFSDAGEISGWAEGAVAYAVHSGLVIGLPDGTFGAKQPLNGKAYCSLILRQLGYTPDYNQAPAELAAKGGISPEEVQSFTNKDLIKDDLVGISYGCLKANDIEGKSVLESLVALGVVDNSGVETIMANLPDLRSALAGPALTPSVPPAPTGSSSHSGHPDDRKKPVASLTQRQDNVIVVCFDESVVSSTNRNGAKNLSNYKILGVNGNFVENAASISESVPNLEFEVSFDSLTKGNYGEFTVCITGISDQSGNIMDDYQQKLSIIPFSIKTIQ</sequence>
<proteinExistence type="predicted"/>
<organism evidence="6 7">
    <name type="scientific">Formimonas warabiya</name>
    <dbReference type="NCBI Taxonomy" id="1761012"/>
    <lineage>
        <taxon>Bacteria</taxon>
        <taxon>Bacillati</taxon>
        <taxon>Bacillota</taxon>
        <taxon>Clostridia</taxon>
        <taxon>Eubacteriales</taxon>
        <taxon>Peptococcaceae</taxon>
        <taxon>Candidatus Formimonas</taxon>
    </lineage>
</organism>
<dbReference type="PROSITE" id="PS51272">
    <property type="entry name" value="SLH"/>
    <property type="match status" value="1"/>
</dbReference>
<feature type="region of interest" description="Disordered" evidence="3">
    <location>
        <begin position="231"/>
        <end position="261"/>
    </location>
</feature>
<dbReference type="InterPro" id="IPR014755">
    <property type="entry name" value="Cu-Rt/internalin_Ig-like"/>
</dbReference>
<feature type="transmembrane region" description="Helical" evidence="4">
    <location>
        <begin position="9"/>
        <end position="29"/>
    </location>
</feature>
<protein>
    <recommendedName>
        <fullName evidence="5">SLH domain-containing protein</fullName>
    </recommendedName>
</protein>
<keyword evidence="4" id="KW-1133">Transmembrane helix</keyword>
<dbReference type="KEGG" id="fwa:DCMF_20110"/>
<evidence type="ECO:0000256" key="2">
    <source>
        <dbReference type="ARBA" id="ARBA00022737"/>
    </source>
</evidence>
<accession>A0A3G1KWE9</accession>
<dbReference type="Pfam" id="PF00395">
    <property type="entry name" value="SLH"/>
    <property type="match status" value="1"/>
</dbReference>
<evidence type="ECO:0000256" key="3">
    <source>
        <dbReference type="SAM" id="MobiDB-lite"/>
    </source>
</evidence>
<dbReference type="Gene3D" id="2.60.40.1220">
    <property type="match status" value="1"/>
</dbReference>
<dbReference type="Proteomes" id="UP000323521">
    <property type="component" value="Chromosome"/>
</dbReference>
<dbReference type="OrthoDB" id="1706086at2"/>
<dbReference type="RefSeq" id="WP_148136080.1">
    <property type="nucleotide sequence ID" value="NZ_CP017634.1"/>
</dbReference>
<reference evidence="6 7" key="1">
    <citation type="submission" date="2016-10" db="EMBL/GenBank/DDBJ databases">
        <title>Complete Genome Sequence of Peptococcaceae strain DCMF.</title>
        <authorList>
            <person name="Edwards R.J."/>
            <person name="Holland S.I."/>
            <person name="Deshpande N.P."/>
            <person name="Wong Y.K."/>
            <person name="Ertan H."/>
            <person name="Manefield M."/>
            <person name="Russell T.L."/>
            <person name="Lee M.J."/>
        </authorList>
    </citation>
    <scope>NUCLEOTIDE SEQUENCE [LARGE SCALE GENOMIC DNA]</scope>
    <source>
        <strain evidence="6 7">DCMF</strain>
    </source>
</reference>
<evidence type="ECO:0000259" key="5">
    <source>
        <dbReference type="PROSITE" id="PS51272"/>
    </source>
</evidence>
<dbReference type="AlphaFoldDB" id="A0A3G1KWE9"/>
<keyword evidence="4" id="KW-0472">Membrane</keyword>
<dbReference type="InterPro" id="IPR001119">
    <property type="entry name" value="SLH_dom"/>
</dbReference>
<evidence type="ECO:0000313" key="7">
    <source>
        <dbReference type="Proteomes" id="UP000323521"/>
    </source>
</evidence>
<evidence type="ECO:0000256" key="4">
    <source>
        <dbReference type="SAM" id="Phobius"/>
    </source>
</evidence>
<keyword evidence="2" id="KW-0677">Repeat</keyword>